<evidence type="ECO:0000256" key="2">
    <source>
        <dbReference type="ARBA" id="ARBA00005653"/>
    </source>
</evidence>
<organism evidence="12 13">
    <name type="scientific">Tetracentron sinense</name>
    <name type="common">Spur-leaf</name>
    <dbReference type="NCBI Taxonomy" id="13715"/>
    <lineage>
        <taxon>Eukaryota</taxon>
        <taxon>Viridiplantae</taxon>
        <taxon>Streptophyta</taxon>
        <taxon>Embryophyta</taxon>
        <taxon>Tracheophyta</taxon>
        <taxon>Spermatophyta</taxon>
        <taxon>Magnoliopsida</taxon>
        <taxon>Trochodendrales</taxon>
        <taxon>Trochodendraceae</taxon>
        <taxon>Tetracentron</taxon>
    </lineage>
</organism>
<sequence>MAFRKTLAKRLFSINKITSSNLALTHSPISTSISQTLIPPDPAKNPFRREFLTAPDSGEKGFFRRFLQKRAIVQSTMSPEYRSLPIGDKLVEKLKAMNIYGDRIRLDGLSPPATRSHSMEGISVEDARKLLRLSQLEMLKSTLRQIPKSLISYSEFVQICIKGCSNPDQGLGFAKMLDESGAVIVLGNAVFLRPEQVAKTIEGMISLSIAQPNDPRRKELEKMEKEKLMIDEKAEELVRRELWAGLGFLIVQTAGFMRLTFWELSWDVMEPICFFVTSIYFMAGYTFFLRTSKDPSFEGIFESRFNAKQKRLMKTQKFDKRRFNELRRTFYPYSTSQQGAPSFTI</sequence>
<dbReference type="OMA" id="YAALCVD"/>
<keyword evidence="6" id="KW-0106">Calcium</keyword>
<keyword evidence="7 10" id="KW-1133">Transmembrane helix</keyword>
<dbReference type="PANTHER" id="PTHR13462:SF17">
    <property type="entry name" value="CALCIUM UNIPORTER PROTEIN 4, MITOCHONDRIAL"/>
    <property type="match status" value="1"/>
</dbReference>
<dbReference type="PANTHER" id="PTHR13462">
    <property type="entry name" value="CALCIUM UNIPORTER PROTEIN, MITOCHONDRIAL"/>
    <property type="match status" value="1"/>
</dbReference>
<dbReference type="GO" id="GO:1990246">
    <property type="term" value="C:uniplex complex"/>
    <property type="evidence" value="ECO:0007669"/>
    <property type="project" value="TreeGrafter"/>
</dbReference>
<feature type="transmembrane region" description="Helical" evidence="10">
    <location>
        <begin position="242"/>
        <end position="262"/>
    </location>
</feature>
<comment type="subcellular location">
    <subcellularLocation>
        <location evidence="1">Membrane</location>
        <topology evidence="1">Multi-pass membrane protein</topology>
    </subcellularLocation>
</comment>
<protein>
    <recommendedName>
        <fullName evidence="11">Calcium uniporter protein C-terminal domain-containing protein</fullName>
    </recommendedName>
</protein>
<dbReference type="OrthoDB" id="278338at2759"/>
<name>A0A834ZG93_TETSI</name>
<keyword evidence="8" id="KW-0406">Ion transport</keyword>
<gene>
    <name evidence="12" type="ORF">HHK36_010064</name>
</gene>
<evidence type="ECO:0000256" key="1">
    <source>
        <dbReference type="ARBA" id="ARBA00004141"/>
    </source>
</evidence>
<dbReference type="AlphaFoldDB" id="A0A834ZG93"/>
<keyword evidence="5 10" id="KW-0812">Transmembrane</keyword>
<keyword evidence="4" id="KW-0109">Calcium transport</keyword>
<feature type="domain" description="Calcium uniporter protein C-terminal" evidence="11">
    <location>
        <begin position="168"/>
        <end position="326"/>
    </location>
</feature>
<dbReference type="Pfam" id="PF04678">
    <property type="entry name" value="MCU"/>
    <property type="match status" value="1"/>
</dbReference>
<evidence type="ECO:0000256" key="6">
    <source>
        <dbReference type="ARBA" id="ARBA00022837"/>
    </source>
</evidence>
<evidence type="ECO:0000256" key="9">
    <source>
        <dbReference type="ARBA" id="ARBA00023136"/>
    </source>
</evidence>
<comment type="caution">
    <text evidence="12">The sequence shown here is derived from an EMBL/GenBank/DDBJ whole genome shotgun (WGS) entry which is preliminary data.</text>
</comment>
<dbReference type="InterPro" id="IPR039055">
    <property type="entry name" value="MCU_fam"/>
</dbReference>
<dbReference type="GO" id="GO:0005262">
    <property type="term" value="F:calcium channel activity"/>
    <property type="evidence" value="ECO:0007669"/>
    <property type="project" value="TreeGrafter"/>
</dbReference>
<reference evidence="12 13" key="1">
    <citation type="submission" date="2020-04" db="EMBL/GenBank/DDBJ databases">
        <title>Plant Genome Project.</title>
        <authorList>
            <person name="Zhang R.-G."/>
        </authorList>
    </citation>
    <scope>NUCLEOTIDE SEQUENCE [LARGE SCALE GENOMIC DNA]</scope>
    <source>
        <strain evidence="12">YNK0</strain>
        <tissue evidence="12">Leaf</tissue>
    </source>
</reference>
<dbReference type="EMBL" id="JABCRI010000006">
    <property type="protein sequence ID" value="KAF8405165.1"/>
    <property type="molecule type" value="Genomic_DNA"/>
</dbReference>
<keyword evidence="9 10" id="KW-0472">Membrane</keyword>
<evidence type="ECO:0000256" key="7">
    <source>
        <dbReference type="ARBA" id="ARBA00022989"/>
    </source>
</evidence>
<evidence type="ECO:0000313" key="12">
    <source>
        <dbReference type="EMBL" id="KAF8405165.1"/>
    </source>
</evidence>
<dbReference type="GO" id="GO:0051560">
    <property type="term" value="P:mitochondrial calcium ion homeostasis"/>
    <property type="evidence" value="ECO:0007669"/>
    <property type="project" value="InterPro"/>
</dbReference>
<keyword evidence="3" id="KW-0813">Transport</keyword>
<dbReference type="Proteomes" id="UP000655225">
    <property type="component" value="Unassembled WGS sequence"/>
</dbReference>
<keyword evidence="13" id="KW-1185">Reference proteome</keyword>
<comment type="similarity">
    <text evidence="2">Belongs to the MCU (TC 1.A.77) family.</text>
</comment>
<feature type="transmembrane region" description="Helical" evidence="10">
    <location>
        <begin position="268"/>
        <end position="288"/>
    </location>
</feature>
<evidence type="ECO:0000256" key="3">
    <source>
        <dbReference type="ARBA" id="ARBA00022448"/>
    </source>
</evidence>
<evidence type="ECO:0000259" key="11">
    <source>
        <dbReference type="Pfam" id="PF04678"/>
    </source>
</evidence>
<evidence type="ECO:0000313" key="13">
    <source>
        <dbReference type="Proteomes" id="UP000655225"/>
    </source>
</evidence>
<evidence type="ECO:0000256" key="5">
    <source>
        <dbReference type="ARBA" id="ARBA00022692"/>
    </source>
</evidence>
<dbReference type="GO" id="GO:0036444">
    <property type="term" value="P:calcium import into the mitochondrion"/>
    <property type="evidence" value="ECO:0007669"/>
    <property type="project" value="TreeGrafter"/>
</dbReference>
<dbReference type="GO" id="GO:0015292">
    <property type="term" value="F:uniporter activity"/>
    <property type="evidence" value="ECO:0007669"/>
    <property type="project" value="TreeGrafter"/>
</dbReference>
<accession>A0A834ZG93</accession>
<proteinExistence type="inferred from homology"/>
<evidence type="ECO:0000256" key="4">
    <source>
        <dbReference type="ARBA" id="ARBA00022568"/>
    </source>
</evidence>
<evidence type="ECO:0000256" key="10">
    <source>
        <dbReference type="SAM" id="Phobius"/>
    </source>
</evidence>
<dbReference type="InterPro" id="IPR006769">
    <property type="entry name" value="MCU_C"/>
</dbReference>
<evidence type="ECO:0000256" key="8">
    <source>
        <dbReference type="ARBA" id="ARBA00023065"/>
    </source>
</evidence>